<dbReference type="AlphaFoldDB" id="A0A2P2N113"/>
<sequence>MISGSHSLRLETSRYEKGMQKIVSFDKNWSDCLANCKIKYGGLWQTRKVRNFSEL</sequence>
<name>A0A2P2N113_RHIMU</name>
<organism evidence="1">
    <name type="scientific">Rhizophora mucronata</name>
    <name type="common">Asiatic mangrove</name>
    <dbReference type="NCBI Taxonomy" id="61149"/>
    <lineage>
        <taxon>Eukaryota</taxon>
        <taxon>Viridiplantae</taxon>
        <taxon>Streptophyta</taxon>
        <taxon>Embryophyta</taxon>
        <taxon>Tracheophyta</taxon>
        <taxon>Spermatophyta</taxon>
        <taxon>Magnoliopsida</taxon>
        <taxon>eudicotyledons</taxon>
        <taxon>Gunneridae</taxon>
        <taxon>Pentapetalae</taxon>
        <taxon>rosids</taxon>
        <taxon>fabids</taxon>
        <taxon>Malpighiales</taxon>
        <taxon>Rhizophoraceae</taxon>
        <taxon>Rhizophora</taxon>
    </lineage>
</organism>
<protein>
    <submittedName>
        <fullName evidence="1">Uncharacterized protein</fullName>
    </submittedName>
</protein>
<accession>A0A2P2N113</accession>
<proteinExistence type="predicted"/>
<dbReference type="EMBL" id="GGEC01055691">
    <property type="protein sequence ID" value="MBX36175.1"/>
    <property type="molecule type" value="Transcribed_RNA"/>
</dbReference>
<evidence type="ECO:0000313" key="1">
    <source>
        <dbReference type="EMBL" id="MBX36175.1"/>
    </source>
</evidence>
<reference evidence="1" key="1">
    <citation type="submission" date="2018-02" db="EMBL/GenBank/DDBJ databases">
        <title>Rhizophora mucronata_Transcriptome.</title>
        <authorList>
            <person name="Meera S.P."/>
            <person name="Sreeshan A."/>
            <person name="Augustine A."/>
        </authorList>
    </citation>
    <scope>NUCLEOTIDE SEQUENCE</scope>
    <source>
        <tissue evidence="1">Leaf</tissue>
    </source>
</reference>